<protein>
    <submittedName>
        <fullName evidence="1">Uncharacterized protein</fullName>
    </submittedName>
</protein>
<organism evidence="1 2">
    <name type="scientific">Populus trichocarpa</name>
    <name type="common">Western balsam poplar</name>
    <name type="synonym">Populus balsamifera subsp. trichocarpa</name>
    <dbReference type="NCBI Taxonomy" id="3694"/>
    <lineage>
        <taxon>Eukaryota</taxon>
        <taxon>Viridiplantae</taxon>
        <taxon>Streptophyta</taxon>
        <taxon>Embryophyta</taxon>
        <taxon>Tracheophyta</taxon>
        <taxon>Spermatophyta</taxon>
        <taxon>Magnoliopsida</taxon>
        <taxon>eudicotyledons</taxon>
        <taxon>Gunneridae</taxon>
        <taxon>Pentapetalae</taxon>
        <taxon>rosids</taxon>
        <taxon>fabids</taxon>
        <taxon>Malpighiales</taxon>
        <taxon>Salicaceae</taxon>
        <taxon>Saliceae</taxon>
        <taxon>Populus</taxon>
    </lineage>
</organism>
<dbReference type="AlphaFoldDB" id="A0A3N7FMK9"/>
<evidence type="ECO:0000313" key="1">
    <source>
        <dbReference type="EMBL" id="RQO96797.1"/>
    </source>
</evidence>
<dbReference type="Gramene" id="Potri.010G161250.1.v4.1">
    <property type="protein sequence ID" value="Potri.010G161250.1.v4.1"/>
    <property type="gene ID" value="Potri.010G161250.v4.1"/>
</dbReference>
<name>A0A3N7FMK9_POPTR</name>
<dbReference type="Proteomes" id="UP000006729">
    <property type="component" value="Chromosome 10"/>
</dbReference>
<keyword evidence="2" id="KW-1185">Reference proteome</keyword>
<gene>
    <name evidence="1" type="ORF">POPTR_010G161250</name>
</gene>
<dbReference type="InParanoid" id="A0A3N7FMK9"/>
<evidence type="ECO:0000313" key="2">
    <source>
        <dbReference type="Proteomes" id="UP000006729"/>
    </source>
</evidence>
<sequence length="73" mass="8659">MIGLVHYQSSIILIYRVSVSYDSRYTPEEWLQRTQGVGFLAVSYKMDKALCVLRRNEVEIIMIYCLVLHPHRR</sequence>
<accession>A0A3N7FMK9</accession>
<proteinExistence type="predicted"/>
<reference evidence="1 2" key="1">
    <citation type="journal article" date="2006" name="Science">
        <title>The genome of black cottonwood, Populus trichocarpa (Torr. &amp; Gray).</title>
        <authorList>
            <person name="Tuskan G.A."/>
            <person name="Difazio S."/>
            <person name="Jansson S."/>
            <person name="Bohlmann J."/>
            <person name="Grigoriev I."/>
            <person name="Hellsten U."/>
            <person name="Putnam N."/>
            <person name="Ralph S."/>
            <person name="Rombauts S."/>
            <person name="Salamov A."/>
            <person name="Schein J."/>
            <person name="Sterck L."/>
            <person name="Aerts A."/>
            <person name="Bhalerao R.R."/>
            <person name="Bhalerao R.P."/>
            <person name="Blaudez D."/>
            <person name="Boerjan W."/>
            <person name="Brun A."/>
            <person name="Brunner A."/>
            <person name="Busov V."/>
            <person name="Campbell M."/>
            <person name="Carlson J."/>
            <person name="Chalot M."/>
            <person name="Chapman J."/>
            <person name="Chen G.L."/>
            <person name="Cooper D."/>
            <person name="Coutinho P.M."/>
            <person name="Couturier J."/>
            <person name="Covert S."/>
            <person name="Cronk Q."/>
            <person name="Cunningham R."/>
            <person name="Davis J."/>
            <person name="Degroeve S."/>
            <person name="Dejardin A."/>
            <person name="Depamphilis C."/>
            <person name="Detter J."/>
            <person name="Dirks B."/>
            <person name="Dubchak I."/>
            <person name="Duplessis S."/>
            <person name="Ehlting J."/>
            <person name="Ellis B."/>
            <person name="Gendler K."/>
            <person name="Goodstein D."/>
            <person name="Gribskov M."/>
            <person name="Grimwood J."/>
            <person name="Groover A."/>
            <person name="Gunter L."/>
            <person name="Hamberger B."/>
            <person name="Heinze B."/>
            <person name="Helariutta Y."/>
            <person name="Henrissat B."/>
            <person name="Holligan D."/>
            <person name="Holt R."/>
            <person name="Huang W."/>
            <person name="Islam-Faridi N."/>
            <person name="Jones S."/>
            <person name="Jones-Rhoades M."/>
            <person name="Jorgensen R."/>
            <person name="Joshi C."/>
            <person name="Kangasjarvi J."/>
            <person name="Karlsson J."/>
            <person name="Kelleher C."/>
            <person name="Kirkpatrick R."/>
            <person name="Kirst M."/>
            <person name="Kohler A."/>
            <person name="Kalluri U."/>
            <person name="Larimer F."/>
            <person name="Leebens-Mack J."/>
            <person name="Leple J.C."/>
            <person name="Locascio P."/>
            <person name="Lou Y."/>
            <person name="Lucas S."/>
            <person name="Martin F."/>
            <person name="Montanini B."/>
            <person name="Napoli C."/>
            <person name="Nelson D.R."/>
            <person name="Nelson C."/>
            <person name="Nieminen K."/>
            <person name="Nilsson O."/>
            <person name="Pereda V."/>
            <person name="Peter G."/>
            <person name="Philippe R."/>
            <person name="Pilate G."/>
            <person name="Poliakov A."/>
            <person name="Razumovskaya J."/>
            <person name="Richardson P."/>
            <person name="Rinaldi C."/>
            <person name="Ritland K."/>
            <person name="Rouze P."/>
            <person name="Ryaboy D."/>
            <person name="Schmutz J."/>
            <person name="Schrader J."/>
            <person name="Segerman B."/>
            <person name="Shin H."/>
            <person name="Siddiqui A."/>
            <person name="Sterky F."/>
            <person name="Terry A."/>
            <person name="Tsai C.J."/>
            <person name="Uberbacher E."/>
            <person name="Unneberg P."/>
            <person name="Vahala J."/>
            <person name="Wall K."/>
            <person name="Wessler S."/>
            <person name="Yang G."/>
            <person name="Yin T."/>
            <person name="Douglas C."/>
            <person name="Marra M."/>
            <person name="Sandberg G."/>
            <person name="Van de Peer Y."/>
            <person name="Rokhsar D."/>
        </authorList>
    </citation>
    <scope>NUCLEOTIDE SEQUENCE [LARGE SCALE GENOMIC DNA]</scope>
    <source>
        <strain evidence="2">cv. Nisqually</strain>
    </source>
</reference>
<dbReference type="EMBL" id="CM009299">
    <property type="protein sequence ID" value="RQO96797.1"/>
    <property type="molecule type" value="Genomic_DNA"/>
</dbReference>